<dbReference type="InterPro" id="IPR046342">
    <property type="entry name" value="CBS_dom_sf"/>
</dbReference>
<evidence type="ECO:0000256" key="4">
    <source>
        <dbReference type="ARBA" id="ARBA00012041"/>
    </source>
</evidence>
<dbReference type="InterPro" id="IPR019542">
    <property type="entry name" value="Enhancer_polycomb-like_N"/>
</dbReference>
<evidence type="ECO:0000259" key="12">
    <source>
        <dbReference type="Pfam" id="PF10513"/>
    </source>
</evidence>
<feature type="domain" description="Enhancer of polycomb-like N-terminal" evidence="12">
    <location>
        <begin position="530"/>
        <end position="673"/>
    </location>
</feature>
<dbReference type="InterPro" id="IPR001926">
    <property type="entry name" value="TrpB-like_PALP"/>
</dbReference>
<protein>
    <recommendedName>
        <fullName evidence="8">Cystathionine beta-synthase</fullName>
        <ecNumber evidence="4">4.2.1.22</ecNumber>
    </recommendedName>
</protein>
<organism evidence="13 14">
    <name type="scientific">Pneumocystis wakefieldiae</name>
    <dbReference type="NCBI Taxonomy" id="38082"/>
    <lineage>
        <taxon>Eukaryota</taxon>
        <taxon>Fungi</taxon>
        <taxon>Dikarya</taxon>
        <taxon>Ascomycota</taxon>
        <taxon>Taphrinomycotina</taxon>
        <taxon>Pneumocystomycetes</taxon>
        <taxon>Pneumocystaceae</taxon>
        <taxon>Pneumocystis</taxon>
    </lineage>
</organism>
<keyword evidence="14" id="KW-1185">Reference proteome</keyword>
<dbReference type="InterPro" id="IPR005857">
    <property type="entry name" value="Cysta_beta_synth"/>
</dbReference>
<dbReference type="NCBIfam" id="TIGR01137">
    <property type="entry name" value="cysta_beta"/>
    <property type="match status" value="1"/>
</dbReference>
<accession>A0A899G2F2</accession>
<reference evidence="13" key="1">
    <citation type="submission" date="2020-06" db="EMBL/GenBank/DDBJ databases">
        <title>Genomes of multiple members of Pneumocystis genus reveal paths to human pathogen Pneumocystis jirovecii.</title>
        <authorList>
            <person name="Cisse O.H."/>
            <person name="Ma L."/>
            <person name="Dekker J."/>
            <person name="Khil P."/>
            <person name="Jo J."/>
            <person name="Brenchley J."/>
            <person name="Blair R."/>
            <person name="Pahar B."/>
            <person name="Chabe M."/>
            <person name="Van Rompay K.A."/>
            <person name="Keesler R."/>
            <person name="Sukura A."/>
            <person name="Hirsch V."/>
            <person name="Kutty G."/>
            <person name="Liu Y."/>
            <person name="Peng L."/>
            <person name="Chen J."/>
            <person name="Song J."/>
            <person name="Weissenbacher-Lang C."/>
            <person name="Xu J."/>
            <person name="Upham N.S."/>
            <person name="Stajich J.E."/>
            <person name="Cuomo C.A."/>
            <person name="Cushion M.T."/>
            <person name="Kovacs J.A."/>
        </authorList>
    </citation>
    <scope>NUCLEOTIDE SEQUENCE</scope>
    <source>
        <strain evidence="13">2A</strain>
    </source>
</reference>
<proteinExistence type="inferred from homology"/>
<dbReference type="InterPro" id="IPR050214">
    <property type="entry name" value="Cys_Synth/Cystath_Beta-Synth"/>
</dbReference>
<dbReference type="InterPro" id="IPR001216">
    <property type="entry name" value="P-phosphate_BS"/>
</dbReference>
<dbReference type="GO" id="GO:0006535">
    <property type="term" value="P:cysteine biosynthetic process from serine"/>
    <property type="evidence" value="ECO:0007669"/>
    <property type="project" value="InterPro"/>
</dbReference>
<dbReference type="Proteomes" id="UP000663699">
    <property type="component" value="Chromosome 14"/>
</dbReference>
<dbReference type="EMBL" id="CP054545">
    <property type="protein sequence ID" value="QSL66744.1"/>
    <property type="molecule type" value="Genomic_DNA"/>
</dbReference>
<evidence type="ECO:0000256" key="5">
    <source>
        <dbReference type="ARBA" id="ARBA00022898"/>
    </source>
</evidence>
<dbReference type="AlphaFoldDB" id="A0A899G2F2"/>
<dbReference type="GO" id="GO:0005737">
    <property type="term" value="C:cytoplasm"/>
    <property type="evidence" value="ECO:0007669"/>
    <property type="project" value="InterPro"/>
</dbReference>
<dbReference type="EC" id="4.2.1.22" evidence="4"/>
<dbReference type="FunFam" id="3.40.50.1100:FF:000003">
    <property type="entry name" value="Cystathionine beta-synthase"/>
    <property type="match status" value="1"/>
</dbReference>
<comment type="catalytic activity">
    <reaction evidence="9">
        <text>L-homocysteine + L-serine = L,L-cystathionine + H2O</text>
        <dbReference type="Rhea" id="RHEA:10112"/>
        <dbReference type="ChEBI" id="CHEBI:15377"/>
        <dbReference type="ChEBI" id="CHEBI:33384"/>
        <dbReference type="ChEBI" id="CHEBI:58161"/>
        <dbReference type="ChEBI" id="CHEBI:58199"/>
        <dbReference type="EC" id="4.2.1.22"/>
    </reaction>
</comment>
<feature type="domain" description="Tryptophan synthase beta chain-like PALP" evidence="11">
    <location>
        <begin position="7"/>
        <end position="303"/>
    </location>
</feature>
<dbReference type="SUPFAM" id="SSF53686">
    <property type="entry name" value="Tryptophan synthase beta subunit-like PLP-dependent enzymes"/>
    <property type="match status" value="1"/>
</dbReference>
<evidence type="ECO:0000313" key="13">
    <source>
        <dbReference type="EMBL" id="QSL66744.1"/>
    </source>
</evidence>
<dbReference type="OrthoDB" id="435275at2759"/>
<dbReference type="CDD" id="cd01561">
    <property type="entry name" value="CBS_like"/>
    <property type="match status" value="1"/>
</dbReference>
<evidence type="ECO:0000256" key="2">
    <source>
        <dbReference type="ARBA" id="ARBA00005003"/>
    </source>
</evidence>
<dbReference type="SUPFAM" id="SSF54631">
    <property type="entry name" value="CBS-domain pair"/>
    <property type="match status" value="1"/>
</dbReference>
<dbReference type="Gene3D" id="3.10.580.10">
    <property type="entry name" value="CBS-domain"/>
    <property type="match status" value="1"/>
</dbReference>
<keyword evidence="5" id="KW-0663">Pyridoxal phosphate</keyword>
<comment type="similarity">
    <text evidence="3">Belongs to the cysteine synthase/cystathionine beta-synthase family.</text>
</comment>
<sequence length="1047" mass="118940">MNLSESILQHIGQTPLIRLNHIPKEEQLECNVLAKCEFFNAGGSIKDRIAKMMIEHAEMEGRLVPGSTLIEPTSSGNTGIGLALVAAIKGYRIIITLPEKMSQEKISILKALGAEVVVTPTDAPWDSPESHIGVAKRLNQEIPGSIILNQYENPNNPKAHELYTATEILVQTAGKVDMVVVGAGTGGTISGLARTLKKHNENIEIVGVDPVGSILALPESLNTEIGTYHVEGIGYDFIPDVLDRSLVDSWIKTNDKESLLMARRLIASEGLLCGGSSGAAMVAAVRAAKKLGKGKTCVVIFPDSVRNYITKFLDDRWMFDCSFLENPKKLTLDTLTLKSLNLKTLKLMDISSTCLSVLKMMRSNSIDIFPIVDISKKLVGLASIRSILSSVACSVSSFHHSIATVMSCFKKQLENPINIEDWFSLKSSACFVSAKERFVVITPDTPVLLLMDFLKSYRYAIIVTFSPDTCFFTPKHVVTGTDLLDFVYRNNKSRKGANKEALKAKKRHQSIWVFGWDFFNFYSATGARFRQRKISIKAPLQIYRAIEIPDLDEEISLQRSVPLVETGVDKDEEDEHHLRTAIASQMSLNSKQVYIPTPDASKIVDNYEKLYKKTFIEPSTFIRFSMTVEDSEGCPYSMNEEDSDWLLKFNGSKRTRENYCSEDVFELIMNQFEVLTNEKQCLYTDASQISDFSEFESAFANSSISSYKYFAKQIYPYWKHRRISNNGKQLMPSLRFEENEKDDNDPYICFRRREIRQIRKTRRSDAQSSEKLRKLRSEMEQARNLIELVVRREQLKKESILLEQRIFNQRCHVKEIKRKLGIKDDDDDLVSHKKKKMQDNGSSTVHISVPQTIGSNEGDTFFLLEDYQAEKAAATHAVLEKILRQKQLSNVGWKDITDNPYCPYPKLYPLTFFRTITASYCLNMKKASLGLPSKEDYPSLPFDSPSVLSHSTKFNTRRLFYRQRIGRGGRIMIDRKSIVRYIHSPLLDPLVVDRHKYDHDDFDSEIEIDDMNELSLKYRIGLLSDEHNIFDQTSTCNNEIKSTNNLD</sequence>
<dbReference type="Pfam" id="PF10513">
    <property type="entry name" value="EPL1"/>
    <property type="match status" value="1"/>
</dbReference>
<evidence type="ECO:0000256" key="3">
    <source>
        <dbReference type="ARBA" id="ARBA00007103"/>
    </source>
</evidence>
<dbReference type="InterPro" id="IPR036052">
    <property type="entry name" value="TrpB-like_PALP_sf"/>
</dbReference>
<name>A0A899G2F2_9ASCO</name>
<dbReference type="GO" id="GO:0004122">
    <property type="term" value="F:cystathionine beta-synthase activity"/>
    <property type="evidence" value="ECO:0007669"/>
    <property type="project" value="UniProtKB-EC"/>
</dbReference>
<dbReference type="PANTHER" id="PTHR10314">
    <property type="entry name" value="CYSTATHIONINE BETA-SYNTHASE"/>
    <property type="match status" value="1"/>
</dbReference>
<evidence type="ECO:0000256" key="6">
    <source>
        <dbReference type="ARBA" id="ARBA00023122"/>
    </source>
</evidence>
<comment type="pathway">
    <text evidence="2">Amino-acid biosynthesis; L-cysteine biosynthesis; L-cysteine from L-homocysteine and L-serine: step 1/2.</text>
</comment>
<keyword evidence="7" id="KW-0456">Lyase</keyword>
<dbReference type="GO" id="GO:0019343">
    <property type="term" value="P:cysteine biosynthetic process via cystathionine"/>
    <property type="evidence" value="ECO:0007669"/>
    <property type="project" value="InterPro"/>
</dbReference>
<comment type="cofactor">
    <cofactor evidence="1">
        <name>pyridoxal 5'-phosphate</name>
        <dbReference type="ChEBI" id="CHEBI:597326"/>
    </cofactor>
</comment>
<keyword evidence="6" id="KW-0129">CBS domain</keyword>
<dbReference type="Gene3D" id="3.40.50.1100">
    <property type="match status" value="2"/>
</dbReference>
<evidence type="ECO:0000256" key="1">
    <source>
        <dbReference type="ARBA" id="ARBA00001933"/>
    </source>
</evidence>
<evidence type="ECO:0000256" key="9">
    <source>
        <dbReference type="ARBA" id="ARBA00047490"/>
    </source>
</evidence>
<evidence type="ECO:0000256" key="10">
    <source>
        <dbReference type="SAM" id="Coils"/>
    </source>
</evidence>
<evidence type="ECO:0000313" key="14">
    <source>
        <dbReference type="Proteomes" id="UP000663699"/>
    </source>
</evidence>
<evidence type="ECO:0000256" key="8">
    <source>
        <dbReference type="ARBA" id="ARBA00026192"/>
    </source>
</evidence>
<feature type="coiled-coil region" evidence="10">
    <location>
        <begin position="765"/>
        <end position="792"/>
    </location>
</feature>
<keyword evidence="10" id="KW-0175">Coiled coil</keyword>
<evidence type="ECO:0000259" key="11">
    <source>
        <dbReference type="Pfam" id="PF00291"/>
    </source>
</evidence>
<dbReference type="FunFam" id="3.40.50.1100:FF:000118">
    <property type="entry name" value="Related to CYS4-cystathionine beta-synthase"/>
    <property type="match status" value="1"/>
</dbReference>
<gene>
    <name evidence="13" type="ORF">MERGE_001130</name>
</gene>
<evidence type="ECO:0000256" key="7">
    <source>
        <dbReference type="ARBA" id="ARBA00023239"/>
    </source>
</evidence>
<dbReference type="Pfam" id="PF00291">
    <property type="entry name" value="PALP"/>
    <property type="match status" value="1"/>
</dbReference>
<dbReference type="PROSITE" id="PS00901">
    <property type="entry name" value="CYS_SYNTHASE"/>
    <property type="match status" value="1"/>
</dbReference>
<dbReference type="UniPathway" id="UPA00136">
    <property type="reaction ID" value="UER00201"/>
</dbReference>